<feature type="active site" description="Proton acceptor" evidence="14">
    <location>
        <position position="304"/>
    </location>
</feature>
<dbReference type="InterPro" id="IPR014782">
    <property type="entry name" value="Peptidase_M1_dom"/>
</dbReference>
<evidence type="ECO:0000256" key="14">
    <source>
        <dbReference type="PIRSR" id="PIRSR634015-1"/>
    </source>
</evidence>
<dbReference type="GO" id="GO:0008237">
    <property type="term" value="F:metallopeptidase activity"/>
    <property type="evidence" value="ECO:0007669"/>
    <property type="project" value="UniProtKB-KW"/>
</dbReference>
<keyword evidence="7" id="KW-0645">Protease</keyword>
<comment type="similarity">
    <text evidence="3">Belongs to the peptidase M1 family.</text>
</comment>
<dbReference type="EC" id="3.4.11.2" evidence="4"/>
<evidence type="ECO:0000256" key="16">
    <source>
        <dbReference type="SAM" id="MobiDB-lite"/>
    </source>
</evidence>
<evidence type="ECO:0000256" key="9">
    <source>
        <dbReference type="ARBA" id="ARBA00022801"/>
    </source>
</evidence>
<keyword evidence="11" id="KW-0482">Metalloprotease</keyword>
<feature type="active site" description="Proton donor" evidence="14">
    <location>
        <position position="379"/>
    </location>
</feature>
<protein>
    <recommendedName>
        <fullName evidence="5">Aminopeptidase N</fullName>
        <ecNumber evidence="4">3.4.11.2</ecNumber>
    </recommendedName>
    <alternativeName>
        <fullName evidence="12">Alanine aminopeptidase</fullName>
    </alternativeName>
    <alternativeName>
        <fullName evidence="13">Lysyl aminopeptidase</fullName>
    </alternativeName>
</protein>
<dbReference type="PANTHER" id="PTHR45726:SF3">
    <property type="entry name" value="LEUKOTRIENE A-4 HYDROLASE"/>
    <property type="match status" value="1"/>
</dbReference>
<keyword evidence="9" id="KW-0378">Hydrolase</keyword>
<proteinExistence type="inferred from homology"/>
<dbReference type="SUPFAM" id="SSF63737">
    <property type="entry name" value="Leukotriene A4 hydrolase N-terminal domain"/>
    <property type="match status" value="1"/>
</dbReference>
<sequence>MTGSLRGGVDPYLPGIGDDGYAVDRYGLELDYRVSVNRLQGTAVIEAMALRELPRIRFDLSGLRASKVLVGSGASGDARADAASAQRARHSRTPHHLTVTPASPIAAGERFVVVVDYAGTPRSRRSTWGPVGWEELDDGVIVAAQPSGASTWFPCNDHPSDKARYEITVVTDAPYTVVANGRQVSNRAHGGRRTWHFVQDQPTSTYLATVQIGRYTSTKVDLDGVAGHLVYPPSIARGVKHDFRELDRMMALYQRLYGPYPFDGYTAIVTADELEIPLEAQGAAIFGANHAAGDDAWNRLIAHELAHQWFGNSVGVAAWEHIWLNEGFACYSEWLWSEERGGDSAEVCARRHYDGLAAQPEDIVVGSPGAADMFDDRVYKRGALALHALRGLLGDDAFFALLRDWCADNRYGSVSTVDFLHAASAAAGSAHGGAARQLLERWLFATELPPYPA</sequence>
<evidence type="ECO:0000313" key="20">
    <source>
        <dbReference type="Proteomes" id="UP000316252"/>
    </source>
</evidence>
<evidence type="ECO:0000256" key="1">
    <source>
        <dbReference type="ARBA" id="ARBA00000098"/>
    </source>
</evidence>
<dbReference type="PRINTS" id="PR00756">
    <property type="entry name" value="ALADIPTASE"/>
</dbReference>
<feature type="domain" description="Peptidase M1 membrane alanine aminopeptidase" evidence="17">
    <location>
        <begin position="250"/>
        <end position="428"/>
    </location>
</feature>
<name>A0A506Y038_9MICO</name>
<comment type="cofactor">
    <cofactor evidence="15">
        <name>Zn(2+)</name>
        <dbReference type="ChEBI" id="CHEBI:29105"/>
    </cofactor>
    <text evidence="15">Binds 1 zinc ion per subunit.</text>
</comment>
<dbReference type="Proteomes" id="UP000316252">
    <property type="component" value="Unassembled WGS sequence"/>
</dbReference>
<dbReference type="EMBL" id="VHQG01000002">
    <property type="protein sequence ID" value="TPW75395.1"/>
    <property type="molecule type" value="Genomic_DNA"/>
</dbReference>
<feature type="binding site" evidence="15">
    <location>
        <position position="307"/>
    </location>
    <ligand>
        <name>Zn(2+)</name>
        <dbReference type="ChEBI" id="CHEBI:29105"/>
        <note>catalytic</note>
    </ligand>
</feature>
<feature type="region of interest" description="Disordered" evidence="16">
    <location>
        <begin position="80"/>
        <end position="99"/>
    </location>
</feature>
<dbReference type="InterPro" id="IPR001930">
    <property type="entry name" value="Peptidase_M1"/>
</dbReference>
<evidence type="ECO:0000256" key="7">
    <source>
        <dbReference type="ARBA" id="ARBA00022670"/>
    </source>
</evidence>
<dbReference type="OrthoDB" id="100605at2"/>
<comment type="caution">
    <text evidence="19">The sequence shown here is derived from an EMBL/GenBank/DDBJ whole genome shotgun (WGS) entry which is preliminary data.</text>
</comment>
<evidence type="ECO:0000256" key="11">
    <source>
        <dbReference type="ARBA" id="ARBA00023049"/>
    </source>
</evidence>
<dbReference type="InterPro" id="IPR045357">
    <property type="entry name" value="Aminopeptidase_N-like_N"/>
</dbReference>
<evidence type="ECO:0000256" key="4">
    <source>
        <dbReference type="ARBA" id="ARBA00012564"/>
    </source>
</evidence>
<dbReference type="GO" id="GO:0005737">
    <property type="term" value="C:cytoplasm"/>
    <property type="evidence" value="ECO:0007669"/>
    <property type="project" value="UniProtKB-SubCell"/>
</dbReference>
<keyword evidence="8 15" id="KW-0479">Metal-binding</keyword>
<reference evidence="19 20" key="1">
    <citation type="submission" date="2019-06" db="EMBL/GenBank/DDBJ databases">
        <authorList>
            <person name="Li F."/>
        </authorList>
    </citation>
    <scope>NUCLEOTIDE SEQUENCE [LARGE SCALE GENOMIC DNA]</scope>
    <source>
        <strain evidence="19 20">10F1D-1</strain>
    </source>
</reference>
<dbReference type="SUPFAM" id="SSF55486">
    <property type="entry name" value="Metalloproteases ('zincins'), catalytic domain"/>
    <property type="match status" value="1"/>
</dbReference>
<dbReference type="PANTHER" id="PTHR45726">
    <property type="entry name" value="LEUKOTRIENE A-4 HYDROLASE"/>
    <property type="match status" value="1"/>
</dbReference>
<evidence type="ECO:0000256" key="5">
    <source>
        <dbReference type="ARBA" id="ARBA00015611"/>
    </source>
</evidence>
<evidence type="ECO:0000256" key="12">
    <source>
        <dbReference type="ARBA" id="ARBA00029811"/>
    </source>
</evidence>
<keyword evidence="10 15" id="KW-0862">Zinc</keyword>
<comment type="subcellular location">
    <subcellularLocation>
        <location evidence="2">Cytoplasm</location>
    </subcellularLocation>
</comment>
<evidence type="ECO:0000259" key="17">
    <source>
        <dbReference type="Pfam" id="PF01433"/>
    </source>
</evidence>
<evidence type="ECO:0000256" key="8">
    <source>
        <dbReference type="ARBA" id="ARBA00022723"/>
    </source>
</evidence>
<evidence type="ECO:0000256" key="3">
    <source>
        <dbReference type="ARBA" id="ARBA00010136"/>
    </source>
</evidence>
<dbReference type="RefSeq" id="WP_141162756.1">
    <property type="nucleotide sequence ID" value="NZ_VHQG01000002.1"/>
</dbReference>
<feature type="domain" description="Aminopeptidase N-like N-terminal" evidence="18">
    <location>
        <begin position="25"/>
        <end position="207"/>
    </location>
</feature>
<dbReference type="InterPro" id="IPR042097">
    <property type="entry name" value="Aminopeptidase_N-like_N_sf"/>
</dbReference>
<dbReference type="Pfam" id="PF01433">
    <property type="entry name" value="Peptidase_M1"/>
    <property type="match status" value="1"/>
</dbReference>
<dbReference type="AlphaFoldDB" id="A0A506Y038"/>
<evidence type="ECO:0000256" key="2">
    <source>
        <dbReference type="ARBA" id="ARBA00004496"/>
    </source>
</evidence>
<dbReference type="Pfam" id="PF17900">
    <property type="entry name" value="Peptidase_M1_N"/>
    <property type="match status" value="1"/>
</dbReference>
<keyword evidence="6" id="KW-0963">Cytoplasm</keyword>
<evidence type="ECO:0000259" key="18">
    <source>
        <dbReference type="Pfam" id="PF17900"/>
    </source>
</evidence>
<evidence type="ECO:0000256" key="13">
    <source>
        <dbReference type="ARBA" id="ARBA00031533"/>
    </source>
</evidence>
<dbReference type="InterPro" id="IPR034015">
    <property type="entry name" value="M1_LTA4H"/>
</dbReference>
<dbReference type="CDD" id="cd09603">
    <property type="entry name" value="M1_APN_like"/>
    <property type="match status" value="1"/>
</dbReference>
<keyword evidence="20" id="KW-1185">Reference proteome</keyword>
<evidence type="ECO:0000256" key="10">
    <source>
        <dbReference type="ARBA" id="ARBA00022833"/>
    </source>
</evidence>
<gene>
    <name evidence="19" type="ORF">FJ657_05695</name>
</gene>
<evidence type="ECO:0000313" key="19">
    <source>
        <dbReference type="EMBL" id="TPW75395.1"/>
    </source>
</evidence>
<organism evidence="19 20">
    <name type="scientific">Schumannella soli</name>
    <dbReference type="NCBI Taxonomy" id="2590779"/>
    <lineage>
        <taxon>Bacteria</taxon>
        <taxon>Bacillati</taxon>
        <taxon>Actinomycetota</taxon>
        <taxon>Actinomycetes</taxon>
        <taxon>Micrococcales</taxon>
        <taxon>Microbacteriaceae</taxon>
        <taxon>Schumannella</taxon>
    </lineage>
</organism>
<comment type="catalytic activity">
    <reaction evidence="1">
        <text>Release of an N-terminal amino acid, Xaa-|-Yaa- from a peptide, amide or arylamide. Xaa is preferably Ala, but may be most amino acids including Pro (slow action). When a terminal hydrophobic residue is followed by a prolyl residue, the two may be released as an intact Xaa-Pro dipeptide.</text>
        <dbReference type="EC" id="3.4.11.2"/>
    </reaction>
</comment>
<dbReference type="Gene3D" id="1.10.390.10">
    <property type="entry name" value="Neutral Protease Domain 2"/>
    <property type="match status" value="1"/>
</dbReference>
<feature type="binding site" evidence="15">
    <location>
        <position position="303"/>
    </location>
    <ligand>
        <name>Zn(2+)</name>
        <dbReference type="ChEBI" id="CHEBI:29105"/>
        <note>catalytic</note>
    </ligand>
</feature>
<accession>A0A506Y038</accession>
<dbReference type="InterPro" id="IPR027268">
    <property type="entry name" value="Peptidase_M4/M1_CTD_sf"/>
</dbReference>
<dbReference type="GO" id="GO:0008270">
    <property type="term" value="F:zinc ion binding"/>
    <property type="evidence" value="ECO:0007669"/>
    <property type="project" value="InterPro"/>
</dbReference>
<dbReference type="GO" id="GO:0016285">
    <property type="term" value="F:alanyl aminopeptidase activity"/>
    <property type="evidence" value="ECO:0007669"/>
    <property type="project" value="UniProtKB-EC"/>
</dbReference>
<dbReference type="GO" id="GO:0006508">
    <property type="term" value="P:proteolysis"/>
    <property type="evidence" value="ECO:0007669"/>
    <property type="project" value="UniProtKB-KW"/>
</dbReference>
<evidence type="ECO:0000256" key="15">
    <source>
        <dbReference type="PIRSR" id="PIRSR634015-3"/>
    </source>
</evidence>
<dbReference type="Gene3D" id="2.60.40.1730">
    <property type="entry name" value="tricorn interacting facor f3 domain"/>
    <property type="match status" value="1"/>
</dbReference>
<evidence type="ECO:0000256" key="6">
    <source>
        <dbReference type="ARBA" id="ARBA00022490"/>
    </source>
</evidence>
<feature type="binding site" evidence="15">
    <location>
        <position position="326"/>
    </location>
    <ligand>
        <name>Zn(2+)</name>
        <dbReference type="ChEBI" id="CHEBI:29105"/>
        <note>catalytic</note>
    </ligand>
</feature>